<dbReference type="GO" id="GO:0005634">
    <property type="term" value="C:nucleus"/>
    <property type="evidence" value="ECO:0007669"/>
    <property type="project" value="TreeGrafter"/>
</dbReference>
<dbReference type="AlphaFoldDB" id="A0A0K6S7C9"/>
<feature type="compositionally biased region" description="Acidic residues" evidence="3">
    <location>
        <begin position="455"/>
        <end position="470"/>
    </location>
</feature>
<organism evidence="5">
    <name type="scientific">Chromera velia CCMP2878</name>
    <dbReference type="NCBI Taxonomy" id="1169474"/>
    <lineage>
        <taxon>Eukaryota</taxon>
        <taxon>Sar</taxon>
        <taxon>Alveolata</taxon>
        <taxon>Colpodellida</taxon>
        <taxon>Chromeraceae</taxon>
        <taxon>Chromera</taxon>
    </lineage>
</organism>
<dbReference type="EMBL" id="CDMZ01000869">
    <property type="protein sequence ID" value="CUC09444.1"/>
    <property type="molecule type" value="Genomic_DNA"/>
</dbReference>
<dbReference type="GO" id="GO:0004534">
    <property type="term" value="F:5'-3' RNA exonuclease activity"/>
    <property type="evidence" value="ECO:0007669"/>
    <property type="project" value="TreeGrafter"/>
</dbReference>
<feature type="coiled-coil region" evidence="2">
    <location>
        <begin position="666"/>
        <end position="696"/>
    </location>
</feature>
<feature type="region of interest" description="Disordered" evidence="3">
    <location>
        <begin position="1122"/>
        <end position="1235"/>
    </location>
</feature>
<sequence length="1235" mass="132795">MGIAKYHKLLLEKFRVAFSQTDVTEFDHVYLDLNGFVHEAFRTSADFSHAIVRLFNRLDETFRLCRPAVSVYLALDGPAAKAKLFTQRQRRREKRKSSHGKAKGVDSYSSAQISPGTQAIFRVGDALRYYAISRLQQPRRGLEHLSSLRITVSSAETAGEGEHKIISQVIRNMYLGTYKGGGTGSHGIVGCDSDLFVLSLVARCLGGVRLGVVDVSTDRDRRARTKNVRTQMRGGGEARAVILWRQELAAAVVRSGTQGSLKGADEVQVCRDFAFLSLFLGDDYLPALHGAGQFLWDEYLALRRAKFPSDGLVTELKEEEGGGQSGMMAWGVCAAMHKVEPRVCLSVNLSLYLLLVGVLLVRTGGPGRESHSYSLSRDTKRRRGPARAELLLEGGPVTRDVLRVAPDLSLSSLLSLGPSTGGDGEENRDGQSAAASASDGGLEEAAEGNGQGGEGIEEDEEEEEEDDEEVLMMGPSGGAGGGSASGPSGKEGNSAEQGNGQEGEEEKEEAKDDDALSSLSDETDSTPVGTARESVPSEAGDGEGGEEGEKSDQEASAVVEYVRGLLWVLQTYLYGACCDYDFSLTRAQSHVIRPRTVFKHWKALRDAQPLKAKIAATAPPCALTCGIAMLPVSEALHWPPPVRDLFCRPDHSLLGGAVTLELCQECEGQRGRMAEVRRAREDLQRQRDRYRKGSAEGWRLETEDEELKGRLAVIEKEYTRHRRTHTDVDSVDLRLLDDEVQRSVGGALREGARTRRFEDFTRALQFAEEETMWVAPSSSSSSGGVLMNRAELPAAPTDRMAPLSMRHPFQIAHVRGSVEEVASALPAISLSAHPSTAQHSSSVWVSKQTPSVMQRGGPQGEPEDPHPPSGTTQLWLPKQKGKGGASGVNQAGGRGESGHGFPFWDGEGRRVGSDTHYHQQQQQQQGRGGRGGRQMQREVGMVPQAQTDFFGGGREIGTLPQRGPSNCGGGQGVEGGRQIGTLGGGGSAPARPDLRSDMGHCVLDGLHTRGGGSGGRQVGTLGHGAGGGGEWTGYVAPQLSSGRAERERTYQQSHGMSRQGAQVGLPPTSDNPPWASSLPPPVSSDDRPWVNHRHPPVSTGTAGLPPPLMQTERERGTQMAFLPSHPTASRGPHQGGRGGEFFDTHFSHGSAATGRGGGHFGAQPQTGNHPQQHHFDPAPHGRAPQAPPVGQSGGGVSWQSNWQGQQILQALQQGNSDHQPQNQEPSHWHRGGGYR</sequence>
<feature type="compositionally biased region" description="Polar residues" evidence="3">
    <location>
        <begin position="1215"/>
        <end position="1225"/>
    </location>
</feature>
<feature type="compositionally biased region" description="Basic and acidic residues" evidence="3">
    <location>
        <begin position="906"/>
        <end position="917"/>
    </location>
</feature>
<feature type="region of interest" description="Disordered" evidence="3">
    <location>
        <begin position="85"/>
        <end position="110"/>
    </location>
</feature>
<feature type="region of interest" description="Disordered" evidence="3">
    <location>
        <begin position="961"/>
        <end position="1109"/>
    </location>
</feature>
<feature type="region of interest" description="Disordered" evidence="3">
    <location>
        <begin position="415"/>
        <end position="554"/>
    </location>
</feature>
<feature type="region of interest" description="Disordered" evidence="3">
    <location>
        <begin position="834"/>
        <end position="935"/>
    </location>
</feature>
<evidence type="ECO:0000256" key="3">
    <source>
        <dbReference type="SAM" id="MobiDB-lite"/>
    </source>
</evidence>
<feature type="compositionally biased region" description="Low complexity" evidence="3">
    <location>
        <begin position="1197"/>
        <end position="1214"/>
    </location>
</feature>
<proteinExistence type="inferred from homology"/>
<comment type="similarity">
    <text evidence="1">Belongs to the 5'-3' exonuclease family.</text>
</comment>
<dbReference type="InterPro" id="IPR004859">
    <property type="entry name" value="Xrn1_N"/>
</dbReference>
<dbReference type="GO" id="GO:0000956">
    <property type="term" value="P:nuclear-transcribed mRNA catabolic process"/>
    <property type="evidence" value="ECO:0007669"/>
    <property type="project" value="TreeGrafter"/>
</dbReference>
<keyword evidence="2" id="KW-0175">Coiled coil</keyword>
<feature type="domain" description="Xrn1 N-terminal" evidence="4">
    <location>
        <begin position="1"/>
        <end position="202"/>
    </location>
</feature>
<feature type="compositionally biased region" description="Gly residues" evidence="3">
    <location>
        <begin position="475"/>
        <end position="484"/>
    </location>
</feature>
<dbReference type="Gene3D" id="3.40.50.12390">
    <property type="match status" value="1"/>
</dbReference>
<evidence type="ECO:0000259" key="4">
    <source>
        <dbReference type="Pfam" id="PF03159"/>
    </source>
</evidence>
<feature type="compositionally biased region" description="Gly residues" evidence="3">
    <location>
        <begin position="966"/>
        <end position="987"/>
    </location>
</feature>
<dbReference type="VEuPathDB" id="CryptoDB:Cvel_20147"/>
<dbReference type="PANTHER" id="PTHR12341">
    <property type="entry name" value="5'-&gt;3' EXORIBONUCLEASE"/>
    <property type="match status" value="1"/>
</dbReference>
<feature type="compositionally biased region" description="Polar residues" evidence="3">
    <location>
        <begin position="1050"/>
        <end position="1060"/>
    </location>
</feature>
<accession>A0A0K6S7C9</accession>
<dbReference type="GO" id="GO:0003723">
    <property type="term" value="F:RNA binding"/>
    <property type="evidence" value="ECO:0007669"/>
    <property type="project" value="TreeGrafter"/>
</dbReference>
<dbReference type="InterPro" id="IPR027073">
    <property type="entry name" value="5_3_exoribonuclease"/>
</dbReference>
<reference evidence="5" key="1">
    <citation type="submission" date="2014-11" db="EMBL/GenBank/DDBJ databases">
        <title>Molecular phylogeny of cliff fern family Woodsiaceae with morphological implications.</title>
        <authorList>
            <person name="Shao Y.-Z."/>
            <person name="Wei R."/>
            <person name="Zhang X.-C."/>
        </authorList>
    </citation>
    <scope>NUCLEOTIDE SEQUENCE</scope>
</reference>
<feature type="compositionally biased region" description="Gly residues" evidence="3">
    <location>
        <begin position="882"/>
        <end position="895"/>
    </location>
</feature>
<dbReference type="Pfam" id="PF03159">
    <property type="entry name" value="XRN_N"/>
    <property type="match status" value="1"/>
</dbReference>
<dbReference type="PANTHER" id="PTHR12341:SF7">
    <property type="entry name" value="5'-3' EXORIBONUCLEASE 1"/>
    <property type="match status" value="1"/>
</dbReference>
<name>A0A0K6S7C9_9ALVE</name>
<evidence type="ECO:0000256" key="1">
    <source>
        <dbReference type="ARBA" id="ARBA00038299"/>
    </source>
</evidence>
<gene>
    <name evidence="5" type="ORF">Cvel_20147.t1.CR1</name>
</gene>
<feature type="compositionally biased region" description="Basic residues" evidence="3">
    <location>
        <begin position="88"/>
        <end position="102"/>
    </location>
</feature>
<feature type="compositionally biased region" description="Low complexity" evidence="3">
    <location>
        <begin position="485"/>
        <end position="499"/>
    </location>
</feature>
<evidence type="ECO:0000256" key="2">
    <source>
        <dbReference type="SAM" id="Coils"/>
    </source>
</evidence>
<protein>
    <recommendedName>
        <fullName evidence="4">Xrn1 N-terminal domain-containing protein</fullName>
    </recommendedName>
</protein>
<evidence type="ECO:0000313" key="5">
    <source>
        <dbReference type="EMBL" id="CUC09444.1"/>
    </source>
</evidence>
<feature type="compositionally biased region" description="Polar residues" evidence="3">
    <location>
        <begin position="834"/>
        <end position="852"/>
    </location>
</feature>
<feature type="compositionally biased region" description="Gly residues" evidence="3">
    <location>
        <begin position="1008"/>
        <end position="1031"/>
    </location>
</feature>